<dbReference type="EMBL" id="GBRH01224204">
    <property type="protein sequence ID" value="JAD73691.1"/>
    <property type="molecule type" value="Transcribed_RNA"/>
</dbReference>
<reference evidence="1" key="2">
    <citation type="journal article" date="2015" name="Data Brief">
        <title>Shoot transcriptome of the giant reed, Arundo donax.</title>
        <authorList>
            <person name="Barrero R.A."/>
            <person name="Guerrero F.D."/>
            <person name="Moolhuijzen P."/>
            <person name="Goolsby J.A."/>
            <person name="Tidwell J."/>
            <person name="Bellgard S.E."/>
            <person name="Bellgard M.I."/>
        </authorList>
    </citation>
    <scope>NUCLEOTIDE SEQUENCE</scope>
    <source>
        <tissue evidence="1">Shoot tissue taken approximately 20 cm above the soil surface</tissue>
    </source>
</reference>
<evidence type="ECO:0000313" key="1">
    <source>
        <dbReference type="EMBL" id="JAD73691.1"/>
    </source>
</evidence>
<organism evidence="1">
    <name type="scientific">Arundo donax</name>
    <name type="common">Giant reed</name>
    <name type="synonym">Donax arundinaceus</name>
    <dbReference type="NCBI Taxonomy" id="35708"/>
    <lineage>
        <taxon>Eukaryota</taxon>
        <taxon>Viridiplantae</taxon>
        <taxon>Streptophyta</taxon>
        <taxon>Embryophyta</taxon>
        <taxon>Tracheophyta</taxon>
        <taxon>Spermatophyta</taxon>
        <taxon>Magnoliopsida</taxon>
        <taxon>Liliopsida</taxon>
        <taxon>Poales</taxon>
        <taxon>Poaceae</taxon>
        <taxon>PACMAD clade</taxon>
        <taxon>Arundinoideae</taxon>
        <taxon>Arundineae</taxon>
        <taxon>Arundo</taxon>
    </lineage>
</organism>
<protein>
    <submittedName>
        <fullName evidence="1">Uncharacterized protein</fullName>
    </submittedName>
</protein>
<sequence length="17" mass="2034">MQKLNLDIITTFRSEPQ</sequence>
<name>A0A0A9CDP7_ARUDO</name>
<dbReference type="AlphaFoldDB" id="A0A0A9CDP7"/>
<proteinExistence type="predicted"/>
<accession>A0A0A9CDP7</accession>
<reference evidence="1" key="1">
    <citation type="submission" date="2014-09" db="EMBL/GenBank/DDBJ databases">
        <authorList>
            <person name="Magalhaes I.L.F."/>
            <person name="Oliveira U."/>
            <person name="Santos F.R."/>
            <person name="Vidigal T.H.D.A."/>
            <person name="Brescovit A.D."/>
            <person name="Santos A.J."/>
        </authorList>
    </citation>
    <scope>NUCLEOTIDE SEQUENCE</scope>
    <source>
        <tissue evidence="1">Shoot tissue taken approximately 20 cm above the soil surface</tissue>
    </source>
</reference>